<dbReference type="HOGENOM" id="CLU_1937301_0_0_5"/>
<proteinExistence type="predicted"/>
<keyword evidence="3" id="KW-1185">Reference proteome</keyword>
<dbReference type="EMBL" id="CP000781">
    <property type="protein sequence ID" value="ABS69727.1"/>
    <property type="molecule type" value="Genomic_DNA"/>
</dbReference>
<protein>
    <recommendedName>
        <fullName evidence="4">DUF2730 family protein</fullName>
    </recommendedName>
</protein>
<organism evidence="2 3">
    <name type="scientific">Xanthobacter autotrophicus (strain ATCC BAA-1158 / Py2)</name>
    <dbReference type="NCBI Taxonomy" id="78245"/>
    <lineage>
        <taxon>Bacteria</taxon>
        <taxon>Pseudomonadati</taxon>
        <taxon>Pseudomonadota</taxon>
        <taxon>Alphaproteobacteria</taxon>
        <taxon>Hyphomicrobiales</taxon>
        <taxon>Xanthobacteraceae</taxon>
        <taxon>Xanthobacter</taxon>
    </lineage>
</organism>
<keyword evidence="1" id="KW-0812">Transmembrane</keyword>
<evidence type="ECO:0000313" key="2">
    <source>
        <dbReference type="EMBL" id="ABS69727.1"/>
    </source>
</evidence>
<dbReference type="eggNOG" id="ENOG50302DP">
    <property type="taxonomic scope" value="Bacteria"/>
</dbReference>
<evidence type="ECO:0000313" key="3">
    <source>
        <dbReference type="Proteomes" id="UP000002417"/>
    </source>
</evidence>
<feature type="transmembrane region" description="Helical" evidence="1">
    <location>
        <begin position="7"/>
        <end position="27"/>
    </location>
</feature>
<dbReference type="STRING" id="78245.Xaut_4506"/>
<evidence type="ECO:0008006" key="4">
    <source>
        <dbReference type="Google" id="ProtNLM"/>
    </source>
</evidence>
<evidence type="ECO:0000256" key="1">
    <source>
        <dbReference type="SAM" id="Phobius"/>
    </source>
</evidence>
<dbReference type="Proteomes" id="UP000002417">
    <property type="component" value="Chromosome"/>
</dbReference>
<dbReference type="OrthoDB" id="8138461at2"/>
<name>A7INY1_XANP2</name>
<reference evidence="2 3" key="1">
    <citation type="submission" date="2007-07" db="EMBL/GenBank/DDBJ databases">
        <title>Complete sequence of chromosome of Xanthobacter autotrophicus Py2.</title>
        <authorList>
            <consortium name="US DOE Joint Genome Institute"/>
            <person name="Copeland A."/>
            <person name="Lucas S."/>
            <person name="Lapidus A."/>
            <person name="Barry K."/>
            <person name="Glavina del Rio T."/>
            <person name="Hammon N."/>
            <person name="Israni S."/>
            <person name="Dalin E."/>
            <person name="Tice H."/>
            <person name="Pitluck S."/>
            <person name="Sims D."/>
            <person name="Brettin T."/>
            <person name="Bruce D."/>
            <person name="Detter J.C."/>
            <person name="Han C."/>
            <person name="Tapia R."/>
            <person name="Brainard J."/>
            <person name="Schmutz J."/>
            <person name="Larimer F."/>
            <person name="Land M."/>
            <person name="Hauser L."/>
            <person name="Kyrpides N."/>
            <person name="Kim E."/>
            <person name="Ensigns S.A."/>
            <person name="Richardson P."/>
        </authorList>
    </citation>
    <scope>NUCLEOTIDE SEQUENCE [LARGE SCALE GENOMIC DNA]</scope>
    <source>
        <strain evidence="3">ATCC BAA-1158 / Py2</strain>
    </source>
</reference>
<gene>
    <name evidence="2" type="ordered locus">Xaut_4506</name>
</gene>
<dbReference type="KEGG" id="xau:Xaut_4506"/>
<keyword evidence="1" id="KW-1133">Transmembrane helix</keyword>
<accession>A7INY1</accession>
<sequence>MMALIKDWVWMVTAISPILIGIGMLYLRSQFPTKAEAEKANAGLKTSIDDLSTQVEARRSDTDRRLSHLETVTEHLPSRTDIAALERRLGEVEKQGAVTAETVRGIDRILIKVDRSVEMVLQNQISEGRS</sequence>
<keyword evidence="1" id="KW-0472">Membrane</keyword>
<dbReference type="AlphaFoldDB" id="A7INY1"/>